<evidence type="ECO:0000313" key="6">
    <source>
        <dbReference type="Proteomes" id="UP001223072"/>
    </source>
</evidence>
<proteinExistence type="inferred from homology"/>
<dbReference type="PANTHER" id="PTHR22911:SF79">
    <property type="entry name" value="MOBA-LIKE NTP TRANSFERASE DOMAIN-CONTAINING PROTEIN"/>
    <property type="match status" value="1"/>
</dbReference>
<name>A0ABU0RVS0_9ACTN</name>
<keyword evidence="3" id="KW-0472">Membrane</keyword>
<reference evidence="5 6" key="1">
    <citation type="submission" date="2023-07" db="EMBL/GenBank/DDBJ databases">
        <title>Comparative genomics of wheat-associated soil bacteria to identify genetic determinants of phenazine resistance.</title>
        <authorList>
            <person name="Mouncey N."/>
        </authorList>
    </citation>
    <scope>NUCLEOTIDE SEQUENCE [LARGE SCALE GENOMIC DNA]</scope>
    <source>
        <strain evidence="5 6">W2I16</strain>
    </source>
</reference>
<feature type="transmembrane region" description="Helical" evidence="3">
    <location>
        <begin position="125"/>
        <end position="143"/>
    </location>
</feature>
<gene>
    <name evidence="5" type="ORF">QFZ49_006073</name>
</gene>
<feature type="compositionally biased region" description="Basic and acidic residues" evidence="2">
    <location>
        <begin position="343"/>
        <end position="355"/>
    </location>
</feature>
<feature type="domain" description="EamA" evidence="4">
    <location>
        <begin position="182"/>
        <end position="326"/>
    </location>
</feature>
<feature type="region of interest" description="Disordered" evidence="2">
    <location>
        <begin position="335"/>
        <end position="355"/>
    </location>
</feature>
<dbReference type="SUPFAM" id="SSF103481">
    <property type="entry name" value="Multidrug resistance efflux transporter EmrE"/>
    <property type="match status" value="2"/>
</dbReference>
<dbReference type="Proteomes" id="UP001223072">
    <property type="component" value="Unassembled WGS sequence"/>
</dbReference>
<feature type="transmembrane region" description="Helical" evidence="3">
    <location>
        <begin position="38"/>
        <end position="58"/>
    </location>
</feature>
<evidence type="ECO:0000313" key="5">
    <source>
        <dbReference type="EMBL" id="MDQ0936101.1"/>
    </source>
</evidence>
<keyword evidence="3" id="KW-0812">Transmembrane</keyword>
<dbReference type="InterPro" id="IPR000620">
    <property type="entry name" value="EamA_dom"/>
</dbReference>
<keyword evidence="3" id="KW-1133">Transmembrane helix</keyword>
<feature type="transmembrane region" description="Helical" evidence="3">
    <location>
        <begin position="155"/>
        <end position="174"/>
    </location>
</feature>
<feature type="transmembrane region" description="Helical" evidence="3">
    <location>
        <begin position="70"/>
        <end position="88"/>
    </location>
</feature>
<feature type="transmembrane region" description="Helical" evidence="3">
    <location>
        <begin position="180"/>
        <end position="200"/>
    </location>
</feature>
<feature type="domain" description="EamA" evidence="4">
    <location>
        <begin position="40"/>
        <end position="170"/>
    </location>
</feature>
<evidence type="ECO:0000256" key="1">
    <source>
        <dbReference type="ARBA" id="ARBA00007362"/>
    </source>
</evidence>
<evidence type="ECO:0000259" key="4">
    <source>
        <dbReference type="Pfam" id="PF00892"/>
    </source>
</evidence>
<comment type="similarity">
    <text evidence="1">Belongs to the EamA transporter family.</text>
</comment>
<evidence type="ECO:0000256" key="2">
    <source>
        <dbReference type="SAM" id="MobiDB-lite"/>
    </source>
</evidence>
<sequence length="355" mass="35870">MARPVGETGVKESDGHVIACHHVTVGTSASGEVGRGRGVGLGLALVSAVAFGGSGVAAKPLIEAGLDPLHVVWLRVTGAALVMLPLAVRHRALVRRRPALLAGFGLLAVAGVQACYFAAISRVPVGVALLVEYLAPALVLGWVRFVQRRPVTRGAALGVVPAVVGLACVVEVWSGLSFDAVGLSLALAAACCQVGYFVLADQGGDAGDEAPDPLGVIAYGLLVGALVLTVVARPWRMDWSVLAGTADMDGTPVAAGLLLGWIVLVATVVAYVTGVLAVRRLSPQVAGVVACLEAVIATVLAWVLLGEHLSATQLVGGVVVLAGAFIAQSSAPAKGSVEPVARGPEKEVAARRSAA</sequence>
<dbReference type="Pfam" id="PF00892">
    <property type="entry name" value="EamA"/>
    <property type="match status" value="2"/>
</dbReference>
<dbReference type="PANTHER" id="PTHR22911">
    <property type="entry name" value="ACYL-MALONYL CONDENSING ENZYME-RELATED"/>
    <property type="match status" value="1"/>
</dbReference>
<dbReference type="EMBL" id="JAUSZS010000007">
    <property type="protein sequence ID" value="MDQ0936101.1"/>
    <property type="molecule type" value="Genomic_DNA"/>
</dbReference>
<accession>A0ABU0RVS0</accession>
<feature type="transmembrane region" description="Helical" evidence="3">
    <location>
        <begin position="253"/>
        <end position="278"/>
    </location>
</feature>
<dbReference type="Gene3D" id="1.10.3730.20">
    <property type="match status" value="1"/>
</dbReference>
<organism evidence="5 6">
    <name type="scientific">Streptomyces turgidiscabies</name>
    <dbReference type="NCBI Taxonomy" id="85558"/>
    <lineage>
        <taxon>Bacteria</taxon>
        <taxon>Bacillati</taxon>
        <taxon>Actinomycetota</taxon>
        <taxon>Actinomycetes</taxon>
        <taxon>Kitasatosporales</taxon>
        <taxon>Streptomycetaceae</taxon>
        <taxon>Streptomyces</taxon>
    </lineage>
</organism>
<feature type="transmembrane region" description="Helical" evidence="3">
    <location>
        <begin position="311"/>
        <end position="327"/>
    </location>
</feature>
<feature type="transmembrane region" description="Helical" evidence="3">
    <location>
        <begin position="212"/>
        <end position="233"/>
    </location>
</feature>
<comment type="caution">
    <text evidence="5">The sequence shown here is derived from an EMBL/GenBank/DDBJ whole genome shotgun (WGS) entry which is preliminary data.</text>
</comment>
<dbReference type="InterPro" id="IPR037185">
    <property type="entry name" value="EmrE-like"/>
</dbReference>
<protein>
    <submittedName>
        <fullName evidence="5">Drug/metabolite transporter (DMT)-like permease</fullName>
    </submittedName>
</protein>
<keyword evidence="6" id="KW-1185">Reference proteome</keyword>
<feature type="transmembrane region" description="Helical" evidence="3">
    <location>
        <begin position="100"/>
        <end position="119"/>
    </location>
</feature>
<evidence type="ECO:0000256" key="3">
    <source>
        <dbReference type="SAM" id="Phobius"/>
    </source>
</evidence>
<feature type="transmembrane region" description="Helical" evidence="3">
    <location>
        <begin position="285"/>
        <end position="305"/>
    </location>
</feature>